<dbReference type="AlphaFoldDB" id="A0AAN8FRD1"/>
<reference evidence="2 3" key="1">
    <citation type="submission" date="2019-10" db="EMBL/GenBank/DDBJ databases">
        <title>Assembly and Annotation for the nematode Trichostrongylus colubriformis.</title>
        <authorList>
            <person name="Martin J."/>
        </authorList>
    </citation>
    <scope>NUCLEOTIDE SEQUENCE [LARGE SCALE GENOMIC DNA]</scope>
    <source>
        <strain evidence="2">G859</strain>
        <tissue evidence="2">Whole worm</tissue>
    </source>
</reference>
<evidence type="ECO:0000313" key="3">
    <source>
        <dbReference type="Proteomes" id="UP001331761"/>
    </source>
</evidence>
<gene>
    <name evidence="2" type="ORF">GCK32_006758</name>
</gene>
<evidence type="ECO:0000313" key="2">
    <source>
        <dbReference type="EMBL" id="KAK5984341.1"/>
    </source>
</evidence>
<protein>
    <submittedName>
        <fullName evidence="2">Uncharacterized protein</fullName>
    </submittedName>
</protein>
<name>A0AAN8FRD1_TRICO</name>
<evidence type="ECO:0000256" key="1">
    <source>
        <dbReference type="SAM" id="SignalP"/>
    </source>
</evidence>
<dbReference type="EMBL" id="WIXE01002997">
    <property type="protein sequence ID" value="KAK5984341.1"/>
    <property type="molecule type" value="Genomic_DNA"/>
</dbReference>
<proteinExistence type="predicted"/>
<comment type="caution">
    <text evidence="2">The sequence shown here is derived from an EMBL/GenBank/DDBJ whole genome shotgun (WGS) entry which is preliminary data.</text>
</comment>
<feature type="signal peptide" evidence="1">
    <location>
        <begin position="1"/>
        <end position="20"/>
    </location>
</feature>
<accession>A0AAN8FRD1</accession>
<feature type="chain" id="PRO_5042930353" evidence="1">
    <location>
        <begin position="21"/>
        <end position="193"/>
    </location>
</feature>
<organism evidence="2 3">
    <name type="scientific">Trichostrongylus colubriformis</name>
    <name type="common">Black scour worm</name>
    <dbReference type="NCBI Taxonomy" id="6319"/>
    <lineage>
        <taxon>Eukaryota</taxon>
        <taxon>Metazoa</taxon>
        <taxon>Ecdysozoa</taxon>
        <taxon>Nematoda</taxon>
        <taxon>Chromadorea</taxon>
        <taxon>Rhabditida</taxon>
        <taxon>Rhabditina</taxon>
        <taxon>Rhabditomorpha</taxon>
        <taxon>Strongyloidea</taxon>
        <taxon>Trichostrongylidae</taxon>
        <taxon>Trichostrongylus</taxon>
    </lineage>
</organism>
<keyword evidence="1" id="KW-0732">Signal</keyword>
<dbReference type="Proteomes" id="UP001331761">
    <property type="component" value="Unassembled WGS sequence"/>
</dbReference>
<sequence>MKSMTGCILLLFLNLGCVSGFGRNQKPTTVEEKVTTTDPSLEKVVDELFNYALHFYIDVYNDANEGRSKINRVRREWNRLDEAFKDYIAKNWRKHLQKLDAGTTRGDVIGELYDHMRTLTDGMFKFRSKRVRDNEKALGFYKDVFYAAKDVKRNSYTEKERLRREWNRLDEALKDYIAKNWRLQFKHCELLMK</sequence>
<keyword evidence="3" id="KW-1185">Reference proteome</keyword>